<evidence type="ECO:0000313" key="2">
    <source>
        <dbReference type="Proteomes" id="UP001172217"/>
    </source>
</evidence>
<gene>
    <name evidence="1" type="ORF">QZM70_23120</name>
</gene>
<dbReference type="RefSeq" id="WP_153259979.1">
    <property type="nucleotide sequence ID" value="NZ_JAUJQA010000017.1"/>
</dbReference>
<evidence type="ECO:0000313" key="1">
    <source>
        <dbReference type="EMBL" id="MDN7525845.1"/>
    </source>
</evidence>
<dbReference type="Proteomes" id="UP001172217">
    <property type="component" value="Unassembled WGS sequence"/>
</dbReference>
<accession>A0ABT8NXR1</accession>
<keyword evidence="2" id="KW-1185">Reference proteome</keyword>
<comment type="caution">
    <text evidence="1">The sequence shown here is derived from an EMBL/GenBank/DDBJ whole genome shotgun (WGS) entry which is preliminary data.</text>
</comment>
<organism evidence="1 2">
    <name type="scientific">Burkholderia orbicola</name>
    <dbReference type="NCBI Taxonomy" id="2978683"/>
    <lineage>
        <taxon>Bacteria</taxon>
        <taxon>Pseudomonadati</taxon>
        <taxon>Pseudomonadota</taxon>
        <taxon>Betaproteobacteria</taxon>
        <taxon>Burkholderiales</taxon>
        <taxon>Burkholderiaceae</taxon>
        <taxon>Burkholderia</taxon>
        <taxon>Burkholderia cepacia complex</taxon>
    </lineage>
</organism>
<sequence>MSDRPSYIRLPPSLSDSVLAVVPPSVGDDEFAAHQIEFIQRVFSYSAYLREHARETPVSDSFLIAFVSLLEAIDANAPEDARRCARQLQQILRMLVDEPDGSPPEPAAPPAIC</sequence>
<protein>
    <submittedName>
        <fullName evidence="1">Uncharacterized protein</fullName>
    </submittedName>
</protein>
<dbReference type="EMBL" id="JAUJQL010000012">
    <property type="protein sequence ID" value="MDN7525845.1"/>
    <property type="molecule type" value="Genomic_DNA"/>
</dbReference>
<name>A0ABT8NXR1_9BURK</name>
<proteinExistence type="predicted"/>
<reference evidence="1" key="1">
    <citation type="submission" date="2023-07" db="EMBL/GenBank/DDBJ databases">
        <title>A collection of bacterial strains from the Burkholderia cepacia Research Laboratory and Repository.</title>
        <authorList>
            <person name="Lipuma J."/>
            <person name="Spilker T."/>
            <person name="Caverly L."/>
        </authorList>
    </citation>
    <scope>NUCLEOTIDE SEQUENCE</scope>
    <source>
        <strain evidence="1">AU45194</strain>
    </source>
</reference>